<dbReference type="InterPro" id="IPR001128">
    <property type="entry name" value="Cyt_P450"/>
</dbReference>
<dbReference type="InterPro" id="IPR036396">
    <property type="entry name" value="Cyt_P450_sf"/>
</dbReference>
<evidence type="ECO:0000256" key="4">
    <source>
        <dbReference type="ARBA" id="ARBA00022723"/>
    </source>
</evidence>
<dbReference type="RefSeq" id="WP_045066434.1">
    <property type="nucleotide sequence ID" value="NZ_BHXB01000001.1"/>
</dbReference>
<dbReference type="FunFam" id="1.10.630.10:FF:000018">
    <property type="entry name" value="Cytochrome P450 monooxygenase"/>
    <property type="match status" value="1"/>
</dbReference>
<evidence type="ECO:0000256" key="2">
    <source>
        <dbReference type="ARBA" id="ARBA00010617"/>
    </source>
</evidence>
<dbReference type="GO" id="GO:0008395">
    <property type="term" value="F:steroid hydroxylase activity"/>
    <property type="evidence" value="ECO:0007669"/>
    <property type="project" value="TreeGrafter"/>
</dbReference>
<dbReference type="EMBL" id="MRBO01000847">
    <property type="protein sequence ID" value="KAB2581430.1"/>
    <property type="molecule type" value="Genomic_DNA"/>
</dbReference>
<evidence type="ECO:0000256" key="6">
    <source>
        <dbReference type="ARBA" id="ARBA00023004"/>
    </source>
</evidence>
<dbReference type="SUPFAM" id="SSF48264">
    <property type="entry name" value="Cytochrome P450"/>
    <property type="match status" value="1"/>
</dbReference>
<evidence type="ECO:0000256" key="5">
    <source>
        <dbReference type="ARBA" id="ARBA00023002"/>
    </source>
</evidence>
<evidence type="ECO:0000256" key="3">
    <source>
        <dbReference type="ARBA" id="ARBA00022617"/>
    </source>
</evidence>
<organism evidence="8 9">
    <name type="scientific">Rhodococcus erythropolis</name>
    <name type="common">Arthrobacter picolinophilus</name>
    <dbReference type="NCBI Taxonomy" id="1833"/>
    <lineage>
        <taxon>Bacteria</taxon>
        <taxon>Bacillati</taxon>
        <taxon>Actinomycetota</taxon>
        <taxon>Actinomycetes</taxon>
        <taxon>Mycobacteriales</taxon>
        <taxon>Nocardiaceae</taxon>
        <taxon>Rhodococcus</taxon>
        <taxon>Rhodococcus erythropolis group</taxon>
    </lineage>
</organism>
<dbReference type="GO" id="GO:0005506">
    <property type="term" value="F:iron ion binding"/>
    <property type="evidence" value="ECO:0007669"/>
    <property type="project" value="InterPro"/>
</dbReference>
<evidence type="ECO:0000256" key="7">
    <source>
        <dbReference type="ARBA" id="ARBA00023033"/>
    </source>
</evidence>
<gene>
    <name evidence="8" type="ORF">BS297_30925</name>
</gene>
<keyword evidence="7" id="KW-0503">Monooxygenase</keyword>
<dbReference type="KEGG" id="reb:XU06_01680"/>
<dbReference type="PRINTS" id="PR00359">
    <property type="entry name" value="BP450"/>
</dbReference>
<keyword evidence="4" id="KW-0479">Metal-binding</keyword>
<protein>
    <submittedName>
        <fullName evidence="8">Uncharacterized protein</fullName>
    </submittedName>
</protein>
<name>A0A0E4A2M1_RHOER</name>
<dbReference type="PANTHER" id="PTHR46696">
    <property type="entry name" value="P450, PUTATIVE (EUROFUNG)-RELATED"/>
    <property type="match status" value="1"/>
</dbReference>
<dbReference type="Gene3D" id="1.10.630.10">
    <property type="entry name" value="Cytochrome P450"/>
    <property type="match status" value="1"/>
</dbReference>
<comment type="similarity">
    <text evidence="2">Belongs to the cytochrome P450 family.</text>
</comment>
<reference evidence="8 9" key="1">
    <citation type="journal article" date="2017" name="Poromechanics V (2013)">
        <title>Genomic Characterization of the Arsenic-Tolerant Actinobacterium, &lt;i&gt;Rhodococcus erythropolis&lt;/i&gt; S43.</title>
        <authorList>
            <person name="Retamal-Morales G."/>
            <person name="Mehnert M."/>
            <person name="Schwabe R."/>
            <person name="Tischler D."/>
            <person name="Schloemann M."/>
            <person name="Levican G.J."/>
        </authorList>
    </citation>
    <scope>NUCLEOTIDE SEQUENCE [LARGE SCALE GENOMIC DNA]</scope>
    <source>
        <strain evidence="8 9">S43</strain>
    </source>
</reference>
<sequence>MTTSLPFTDHPVTAPNIDVTSVEFWGRTFAERDKTFAWLRENAPVSWHKPMERPHFKPDDSEKGFWALVKSADIAFVSQNHEIFSSDQDSARGVMFPPIDRETVGAPTFLVMDPPYHTRYRQVISSAFTPKAVKRLREKIEERAEQIVGRVVGAGEFDFVEEVASKLPMLTVADLVGVPESLVEEFAKAGDNFVNAGDPDECPADLTPAEYAMQQMERLSEIGNDLVNFRRENPADDIATALANAEFDGKPLSELEIASTMVLLSVAGNDTTKQTTSHTALSLHKNPDQKRWLTEDFDGRIAQSIEEFIRHASPVQNFARTATQDFELGGTQLKRGDKVVMFYGSGNRDEDVFEDPHRFDLQRSFTNNHVSFGGGGVHYCLGHMVAKAQLRALYSQILTKLPAMEVGEPVYLFSDFINGIKHLPVRV</sequence>
<comment type="caution">
    <text evidence="8">The sequence shown here is derived from an EMBL/GenBank/DDBJ whole genome shotgun (WGS) entry which is preliminary data.</text>
</comment>
<proteinExistence type="inferred from homology"/>
<accession>A0A0E4A2M1</accession>
<evidence type="ECO:0000313" key="9">
    <source>
        <dbReference type="Proteomes" id="UP000325576"/>
    </source>
</evidence>
<keyword evidence="6" id="KW-0408">Iron</keyword>
<evidence type="ECO:0000256" key="1">
    <source>
        <dbReference type="ARBA" id="ARBA00001971"/>
    </source>
</evidence>
<comment type="cofactor">
    <cofactor evidence="1">
        <name>heme</name>
        <dbReference type="ChEBI" id="CHEBI:30413"/>
    </cofactor>
</comment>
<dbReference type="GO" id="GO:0006707">
    <property type="term" value="P:cholesterol catabolic process"/>
    <property type="evidence" value="ECO:0007669"/>
    <property type="project" value="TreeGrafter"/>
</dbReference>
<dbReference type="Proteomes" id="UP000325576">
    <property type="component" value="Unassembled WGS sequence"/>
</dbReference>
<keyword evidence="3" id="KW-0349">Heme</keyword>
<dbReference type="GO" id="GO:0020037">
    <property type="term" value="F:heme binding"/>
    <property type="evidence" value="ECO:0007669"/>
    <property type="project" value="InterPro"/>
</dbReference>
<dbReference type="CDD" id="cd11033">
    <property type="entry name" value="CYP142-like"/>
    <property type="match status" value="1"/>
</dbReference>
<dbReference type="PANTHER" id="PTHR46696:SF4">
    <property type="entry name" value="BIOTIN BIOSYNTHESIS CYTOCHROME P450"/>
    <property type="match status" value="1"/>
</dbReference>
<dbReference type="Pfam" id="PF00067">
    <property type="entry name" value="p450"/>
    <property type="match status" value="1"/>
</dbReference>
<dbReference type="InterPro" id="IPR002397">
    <property type="entry name" value="Cyt_P450_B"/>
</dbReference>
<keyword evidence="5" id="KW-0560">Oxidoreductase</keyword>
<dbReference type="GO" id="GO:0036199">
    <property type="term" value="F:cholest-4-en-3-one 26-monooxygenase activity"/>
    <property type="evidence" value="ECO:0007669"/>
    <property type="project" value="TreeGrafter"/>
</dbReference>
<evidence type="ECO:0000313" key="8">
    <source>
        <dbReference type="EMBL" id="KAB2581430.1"/>
    </source>
</evidence>
<dbReference type="AlphaFoldDB" id="A0A0E4A2M1"/>